<dbReference type="GO" id="GO:0005576">
    <property type="term" value="C:extracellular region"/>
    <property type="evidence" value="ECO:0007669"/>
    <property type="project" value="InterPro"/>
</dbReference>
<dbReference type="SUPFAM" id="SSF48403">
    <property type="entry name" value="Ankyrin repeat"/>
    <property type="match status" value="1"/>
</dbReference>
<dbReference type="OrthoDB" id="6514969at2759"/>
<feature type="domain" description="ADP ribosyltransferase" evidence="4">
    <location>
        <begin position="283"/>
        <end position="359"/>
    </location>
</feature>
<dbReference type="SMART" id="SM00248">
    <property type="entry name" value="ANK"/>
    <property type="match status" value="2"/>
</dbReference>
<dbReference type="Gene3D" id="3.90.176.10">
    <property type="entry name" value="Toxin ADP-ribosyltransferase, Chain A, domain 1"/>
    <property type="match status" value="1"/>
</dbReference>
<accession>A0A815T8Q9</accession>
<dbReference type="AlphaFoldDB" id="A0A815T8Q9"/>
<dbReference type="PANTHER" id="PTHR24171">
    <property type="entry name" value="ANKYRIN REPEAT DOMAIN-CONTAINING PROTEIN 39-RELATED"/>
    <property type="match status" value="1"/>
</dbReference>
<keyword evidence="2 3" id="KW-0040">ANK repeat</keyword>
<dbReference type="PROSITE" id="PS50297">
    <property type="entry name" value="ANK_REP_REGION"/>
    <property type="match status" value="1"/>
</dbReference>
<dbReference type="PANTHER" id="PTHR24171:SF8">
    <property type="entry name" value="BRCA1-ASSOCIATED RING DOMAIN PROTEIN 1"/>
    <property type="match status" value="1"/>
</dbReference>
<evidence type="ECO:0000313" key="5">
    <source>
        <dbReference type="EMBL" id="CAF1504714.1"/>
    </source>
</evidence>
<reference evidence="5" key="1">
    <citation type="submission" date="2021-02" db="EMBL/GenBank/DDBJ databases">
        <authorList>
            <person name="Nowell W R."/>
        </authorList>
    </citation>
    <scope>NUCLEOTIDE SEQUENCE</scope>
</reference>
<name>A0A815T8Q9_9BILA</name>
<feature type="repeat" description="ANK" evidence="3">
    <location>
        <begin position="61"/>
        <end position="93"/>
    </location>
</feature>
<dbReference type="EMBL" id="CAJOBC010088226">
    <property type="protein sequence ID" value="CAF4366012.1"/>
    <property type="molecule type" value="Genomic_DNA"/>
</dbReference>
<dbReference type="InterPro" id="IPR003540">
    <property type="entry name" value="ADP-ribosyltransferase"/>
</dbReference>
<evidence type="ECO:0000313" key="7">
    <source>
        <dbReference type="Proteomes" id="UP000663829"/>
    </source>
</evidence>
<dbReference type="Proteomes" id="UP000681722">
    <property type="component" value="Unassembled WGS sequence"/>
</dbReference>
<dbReference type="PROSITE" id="PS50088">
    <property type="entry name" value="ANK_REPEAT"/>
    <property type="match status" value="1"/>
</dbReference>
<dbReference type="PROSITE" id="PS51996">
    <property type="entry name" value="TR_MART"/>
    <property type="match status" value="1"/>
</dbReference>
<dbReference type="Proteomes" id="UP000663829">
    <property type="component" value="Unassembled WGS sequence"/>
</dbReference>
<sequence>SDMQVKNIMCAKTSVDSSSSSTSCSRPPSDFYWACRNGDVKKVKELLSNRTLNDINVEESNGSTALHAASYKGHFEIVQLLLNAGASRSIKNKHKFFPYEEGRTPEIRELFSRTNRNRFGNDDITKLEWAEVDLQAINRRSWLKLNWTKDKMFNTIEWMSKNYLCEKLPDLTEHSTIEYFFKQAETEDSDSEDRRIRGQPKYLIKAYTAETDYYRKFSIDFASEDLDKDWTSSMLQWIVATFYSHPLLGGFSFQGQTYRGAKMSDSDYKRYHTQYKAGKRVTVMNKLFLSTSKDRKVAEEFAIGGNLSKHSVLCKYEIRNDRTALDIESVSEYPQEKEVLILPNATFKVVKIIEHDKKKDMTRRKTNLA</sequence>
<feature type="non-terminal residue" evidence="5">
    <location>
        <position position="1"/>
    </location>
</feature>
<comment type="caution">
    <text evidence="5">The sequence shown here is derived from an EMBL/GenBank/DDBJ whole genome shotgun (WGS) entry which is preliminary data.</text>
</comment>
<evidence type="ECO:0000256" key="3">
    <source>
        <dbReference type="PROSITE-ProRule" id="PRU00023"/>
    </source>
</evidence>
<dbReference type="SUPFAM" id="SSF56399">
    <property type="entry name" value="ADP-ribosylation"/>
    <property type="match status" value="1"/>
</dbReference>
<dbReference type="GO" id="GO:0031436">
    <property type="term" value="C:BRCA1-BARD1 complex"/>
    <property type="evidence" value="ECO:0007669"/>
    <property type="project" value="TreeGrafter"/>
</dbReference>
<organism evidence="5 7">
    <name type="scientific">Didymodactylos carnosus</name>
    <dbReference type="NCBI Taxonomy" id="1234261"/>
    <lineage>
        <taxon>Eukaryota</taxon>
        <taxon>Metazoa</taxon>
        <taxon>Spiralia</taxon>
        <taxon>Gnathifera</taxon>
        <taxon>Rotifera</taxon>
        <taxon>Eurotatoria</taxon>
        <taxon>Bdelloidea</taxon>
        <taxon>Philodinida</taxon>
        <taxon>Philodinidae</taxon>
        <taxon>Didymodactylos</taxon>
    </lineage>
</organism>
<evidence type="ECO:0000313" key="6">
    <source>
        <dbReference type="EMBL" id="CAF4366012.1"/>
    </source>
</evidence>
<dbReference type="GO" id="GO:0070531">
    <property type="term" value="C:BRCA1-A complex"/>
    <property type="evidence" value="ECO:0007669"/>
    <property type="project" value="TreeGrafter"/>
</dbReference>
<dbReference type="InterPro" id="IPR002110">
    <property type="entry name" value="Ankyrin_rpt"/>
</dbReference>
<dbReference type="GO" id="GO:0004842">
    <property type="term" value="F:ubiquitin-protein transferase activity"/>
    <property type="evidence" value="ECO:0007669"/>
    <property type="project" value="TreeGrafter"/>
</dbReference>
<dbReference type="GO" id="GO:0085020">
    <property type="term" value="P:protein K6-linked ubiquitination"/>
    <property type="evidence" value="ECO:0007669"/>
    <property type="project" value="TreeGrafter"/>
</dbReference>
<gene>
    <name evidence="5" type="ORF">GPM918_LOCUS36842</name>
    <name evidence="6" type="ORF">SRO942_LOCUS37590</name>
</gene>
<dbReference type="EMBL" id="CAJNOQ010022703">
    <property type="protein sequence ID" value="CAF1504714.1"/>
    <property type="molecule type" value="Genomic_DNA"/>
</dbReference>
<dbReference type="Gene3D" id="1.25.40.20">
    <property type="entry name" value="Ankyrin repeat-containing domain"/>
    <property type="match status" value="1"/>
</dbReference>
<keyword evidence="1" id="KW-0677">Repeat</keyword>
<proteinExistence type="predicted"/>
<dbReference type="InterPro" id="IPR036770">
    <property type="entry name" value="Ankyrin_rpt-contain_sf"/>
</dbReference>
<evidence type="ECO:0000256" key="1">
    <source>
        <dbReference type="ARBA" id="ARBA00022737"/>
    </source>
</evidence>
<evidence type="ECO:0000256" key="2">
    <source>
        <dbReference type="ARBA" id="ARBA00023043"/>
    </source>
</evidence>
<dbReference type="Pfam" id="PF12796">
    <property type="entry name" value="Ank_2"/>
    <property type="match status" value="1"/>
</dbReference>
<evidence type="ECO:0000259" key="4">
    <source>
        <dbReference type="Pfam" id="PF03496"/>
    </source>
</evidence>
<dbReference type="Pfam" id="PF03496">
    <property type="entry name" value="ADPrib_exo_Tox"/>
    <property type="match status" value="1"/>
</dbReference>
<keyword evidence="7" id="KW-1185">Reference proteome</keyword>
<protein>
    <recommendedName>
        <fullName evidence="4">ADP ribosyltransferase domain-containing protein</fullName>
    </recommendedName>
</protein>